<name>Q4UIB0_THEAN</name>
<dbReference type="KEGG" id="tan:TA06390"/>
<dbReference type="eggNOG" id="ENOG502TN3Y">
    <property type="taxonomic scope" value="Eukaryota"/>
</dbReference>
<accession>Q4UIB0</accession>
<feature type="compositionally biased region" description="Polar residues" evidence="1">
    <location>
        <begin position="234"/>
        <end position="248"/>
    </location>
</feature>
<feature type="region of interest" description="Disordered" evidence="1">
    <location>
        <begin position="1"/>
        <end position="54"/>
    </location>
</feature>
<dbReference type="Proteomes" id="UP000001950">
    <property type="component" value="Chromosome 1"/>
</dbReference>
<proteinExistence type="predicted"/>
<keyword evidence="3" id="KW-1185">Reference proteome</keyword>
<dbReference type="OMA" id="FQINWFN"/>
<dbReference type="EMBL" id="CR940347">
    <property type="protein sequence ID" value="CAI73179.1"/>
    <property type="molecule type" value="Genomic_DNA"/>
</dbReference>
<protein>
    <submittedName>
        <fullName evidence="2">Uncharacterized protein</fullName>
    </submittedName>
</protein>
<evidence type="ECO:0000313" key="2">
    <source>
        <dbReference type="EMBL" id="CAI73179.1"/>
    </source>
</evidence>
<dbReference type="InParanoid" id="Q4UIB0"/>
<evidence type="ECO:0000256" key="1">
    <source>
        <dbReference type="SAM" id="MobiDB-lite"/>
    </source>
</evidence>
<gene>
    <name evidence="2" type="ORF">TA06390</name>
</gene>
<dbReference type="RefSeq" id="XP_953857.1">
    <property type="nucleotide sequence ID" value="XM_948764.1"/>
</dbReference>
<dbReference type="VEuPathDB" id="PiroplasmaDB:TA06390"/>
<dbReference type="OrthoDB" id="362012at2759"/>
<dbReference type="GeneID" id="3864223"/>
<sequence>MGFKRMKSNSSNSGNGPIKIDKLFPEKNAEKKLLPLPSGKVKPGRHKKKRRCLKGSRKTIRRDVTVVFDELMKEIEPTEEYTSSDSLEFPPDWDMPQSLELGTEDYNHSLSLTSKKELKEIYEAIDELNRLCIEPIKVKLKRDYIKIKKSNDDPNNSLNDKVNVGEDLRYSADINIVLSSRKKNETTENPEETGTNDFSLTVEPASDNSISEECCGKNSCVTNNSDLQISHFSSDSVRTLDNSENNDLSNKEPVSDEDVSNNPDTAEDHCYNSSSTGNWGVELDDNNNPIYSRTLFYRFYEPFTEYDYNFNSSTQHSFNPPYTKCSSPSKLGFDSVESLNNSLNAPCEIIIKPPVSIGRSISFRSNVCKSVLSKDRFISGTVFQINWFNPRRKKSRSFLTCCT</sequence>
<evidence type="ECO:0000313" key="3">
    <source>
        <dbReference type="Proteomes" id="UP000001950"/>
    </source>
</evidence>
<feature type="compositionally biased region" description="Basic and acidic residues" evidence="1">
    <location>
        <begin position="19"/>
        <end position="33"/>
    </location>
</feature>
<feature type="compositionally biased region" description="Basic residues" evidence="1">
    <location>
        <begin position="42"/>
        <end position="54"/>
    </location>
</feature>
<reference evidence="2 3" key="1">
    <citation type="journal article" date="2005" name="Science">
        <title>Genome of the host-cell transforming parasite Theileria annulata compared with T. parva.</title>
        <authorList>
            <person name="Pain A."/>
            <person name="Renauld H."/>
            <person name="Berriman M."/>
            <person name="Murphy L."/>
            <person name="Yeats C.A."/>
            <person name="Weir W."/>
            <person name="Kerhornou A."/>
            <person name="Aslett M."/>
            <person name="Bishop R."/>
            <person name="Bouchier C."/>
            <person name="Cochet M."/>
            <person name="Coulson R.M.R."/>
            <person name="Cronin A."/>
            <person name="de Villiers E.P."/>
            <person name="Fraser A."/>
            <person name="Fosker N."/>
            <person name="Gardner M."/>
            <person name="Goble A."/>
            <person name="Griffiths-Jones S."/>
            <person name="Harris D.E."/>
            <person name="Katzer F."/>
            <person name="Larke N."/>
            <person name="Lord A."/>
            <person name="Maser P."/>
            <person name="McKellar S."/>
            <person name="Mooney P."/>
            <person name="Morton F."/>
            <person name="Nene V."/>
            <person name="O'Neil S."/>
            <person name="Price C."/>
            <person name="Quail M.A."/>
            <person name="Rabbinowitsch E."/>
            <person name="Rawlings N.D."/>
            <person name="Rutter S."/>
            <person name="Saunders D."/>
            <person name="Seeger K."/>
            <person name="Shah T."/>
            <person name="Squares R."/>
            <person name="Squares S."/>
            <person name="Tivey A."/>
            <person name="Walker A.R."/>
            <person name="Woodward J."/>
            <person name="Dobbelaere D.A.E."/>
            <person name="Langsley G."/>
            <person name="Rajandream M.A."/>
            <person name="McKeever D."/>
            <person name="Shiels B."/>
            <person name="Tait A."/>
            <person name="Barrell B.G."/>
            <person name="Hall N."/>
        </authorList>
    </citation>
    <scope>NUCLEOTIDE SEQUENCE [LARGE SCALE GENOMIC DNA]</scope>
    <source>
        <strain evidence="3">Ankara</strain>
    </source>
</reference>
<feature type="region of interest" description="Disordered" evidence="1">
    <location>
        <begin position="181"/>
        <end position="202"/>
    </location>
</feature>
<organism evidence="2 3">
    <name type="scientific">Theileria annulata</name>
    <dbReference type="NCBI Taxonomy" id="5874"/>
    <lineage>
        <taxon>Eukaryota</taxon>
        <taxon>Sar</taxon>
        <taxon>Alveolata</taxon>
        <taxon>Apicomplexa</taxon>
        <taxon>Aconoidasida</taxon>
        <taxon>Piroplasmida</taxon>
        <taxon>Theileriidae</taxon>
        <taxon>Theileria</taxon>
    </lineage>
</organism>
<feature type="region of interest" description="Disordered" evidence="1">
    <location>
        <begin position="234"/>
        <end position="273"/>
    </location>
</feature>
<dbReference type="AlphaFoldDB" id="Q4UIB0"/>